<keyword evidence="11" id="KW-1185">Reference proteome</keyword>
<organism evidence="10 11">
    <name type="scientific">Sphingobacterium nematocida</name>
    <dbReference type="NCBI Taxonomy" id="1513896"/>
    <lineage>
        <taxon>Bacteria</taxon>
        <taxon>Pseudomonadati</taxon>
        <taxon>Bacteroidota</taxon>
        <taxon>Sphingobacteriia</taxon>
        <taxon>Sphingobacteriales</taxon>
        <taxon>Sphingobacteriaceae</taxon>
        <taxon>Sphingobacterium</taxon>
    </lineage>
</organism>
<dbReference type="GO" id="GO:0036431">
    <property type="term" value="F:dCMP kinase activity"/>
    <property type="evidence" value="ECO:0007669"/>
    <property type="project" value="InterPro"/>
</dbReference>
<keyword evidence="5 8" id="KW-0067">ATP-binding</keyword>
<dbReference type="InterPro" id="IPR011994">
    <property type="entry name" value="Cytidylate_kinase_dom"/>
</dbReference>
<comment type="similarity">
    <text evidence="1 8">Belongs to the cytidylate kinase family. Type 1 subfamily.</text>
</comment>
<evidence type="ECO:0000256" key="4">
    <source>
        <dbReference type="ARBA" id="ARBA00022777"/>
    </source>
</evidence>
<keyword evidence="8" id="KW-0963">Cytoplasm</keyword>
<dbReference type="InterPro" id="IPR003136">
    <property type="entry name" value="Cytidylate_kin"/>
</dbReference>
<evidence type="ECO:0000259" key="9">
    <source>
        <dbReference type="Pfam" id="PF02224"/>
    </source>
</evidence>
<proteinExistence type="inferred from homology"/>
<dbReference type="EC" id="2.7.4.25" evidence="8"/>
<dbReference type="GO" id="GO:0005829">
    <property type="term" value="C:cytosol"/>
    <property type="evidence" value="ECO:0007669"/>
    <property type="project" value="TreeGrafter"/>
</dbReference>
<dbReference type="Proteomes" id="UP000190150">
    <property type="component" value="Unassembled WGS sequence"/>
</dbReference>
<evidence type="ECO:0000256" key="2">
    <source>
        <dbReference type="ARBA" id="ARBA00022679"/>
    </source>
</evidence>
<dbReference type="SUPFAM" id="SSF52540">
    <property type="entry name" value="P-loop containing nucleoside triphosphate hydrolases"/>
    <property type="match status" value="1"/>
</dbReference>
<comment type="catalytic activity">
    <reaction evidence="6 8">
        <text>dCMP + ATP = dCDP + ADP</text>
        <dbReference type="Rhea" id="RHEA:25094"/>
        <dbReference type="ChEBI" id="CHEBI:30616"/>
        <dbReference type="ChEBI" id="CHEBI:57566"/>
        <dbReference type="ChEBI" id="CHEBI:58593"/>
        <dbReference type="ChEBI" id="CHEBI:456216"/>
        <dbReference type="EC" id="2.7.4.25"/>
    </reaction>
</comment>
<comment type="catalytic activity">
    <reaction evidence="7 8">
        <text>CMP + ATP = CDP + ADP</text>
        <dbReference type="Rhea" id="RHEA:11600"/>
        <dbReference type="ChEBI" id="CHEBI:30616"/>
        <dbReference type="ChEBI" id="CHEBI:58069"/>
        <dbReference type="ChEBI" id="CHEBI:60377"/>
        <dbReference type="ChEBI" id="CHEBI:456216"/>
        <dbReference type="EC" id="2.7.4.25"/>
    </reaction>
</comment>
<dbReference type="PANTHER" id="PTHR21299:SF2">
    <property type="entry name" value="CYTIDYLATE KINASE"/>
    <property type="match status" value="1"/>
</dbReference>
<evidence type="ECO:0000256" key="1">
    <source>
        <dbReference type="ARBA" id="ARBA00009427"/>
    </source>
</evidence>
<dbReference type="AlphaFoldDB" id="A0A1T5G1U2"/>
<dbReference type="NCBIfam" id="TIGR00017">
    <property type="entry name" value="cmk"/>
    <property type="match status" value="1"/>
</dbReference>
<dbReference type="GO" id="GO:0006220">
    <property type="term" value="P:pyrimidine nucleotide metabolic process"/>
    <property type="evidence" value="ECO:0007669"/>
    <property type="project" value="UniProtKB-UniRule"/>
</dbReference>
<dbReference type="GO" id="GO:0036430">
    <property type="term" value="F:CMP kinase activity"/>
    <property type="evidence" value="ECO:0007669"/>
    <property type="project" value="RHEA"/>
</dbReference>
<evidence type="ECO:0000256" key="7">
    <source>
        <dbReference type="ARBA" id="ARBA00048478"/>
    </source>
</evidence>
<evidence type="ECO:0000256" key="8">
    <source>
        <dbReference type="HAMAP-Rule" id="MF_00238"/>
    </source>
</evidence>
<evidence type="ECO:0000256" key="5">
    <source>
        <dbReference type="ARBA" id="ARBA00022840"/>
    </source>
</evidence>
<accession>A0A1T5G1U2</accession>
<dbReference type="Pfam" id="PF02224">
    <property type="entry name" value="Cytidylate_kin"/>
    <property type="match status" value="1"/>
</dbReference>
<name>A0A1T5G1U2_9SPHI</name>
<dbReference type="InterPro" id="IPR027417">
    <property type="entry name" value="P-loop_NTPase"/>
</dbReference>
<keyword evidence="3 8" id="KW-0547">Nucleotide-binding</keyword>
<dbReference type="CDD" id="cd02020">
    <property type="entry name" value="CMPK"/>
    <property type="match status" value="1"/>
</dbReference>
<evidence type="ECO:0000256" key="3">
    <source>
        <dbReference type="ARBA" id="ARBA00022741"/>
    </source>
</evidence>
<feature type="domain" description="Cytidylate kinase" evidence="9">
    <location>
        <begin position="16"/>
        <end position="228"/>
    </location>
</feature>
<dbReference type="EMBL" id="FUZF01000020">
    <property type="protein sequence ID" value="SKC02244.1"/>
    <property type="molecule type" value="Genomic_DNA"/>
</dbReference>
<reference evidence="11" key="1">
    <citation type="submission" date="2017-02" db="EMBL/GenBank/DDBJ databases">
        <authorList>
            <person name="Varghese N."/>
            <person name="Submissions S."/>
        </authorList>
    </citation>
    <scope>NUCLEOTIDE SEQUENCE [LARGE SCALE GENOMIC DNA]</scope>
    <source>
        <strain evidence="11">DSM 24091</strain>
    </source>
</reference>
<dbReference type="HAMAP" id="MF_00238">
    <property type="entry name" value="Cytidyl_kinase_type1"/>
    <property type="match status" value="1"/>
</dbReference>
<dbReference type="GO" id="GO:0005524">
    <property type="term" value="F:ATP binding"/>
    <property type="evidence" value="ECO:0007669"/>
    <property type="project" value="UniProtKB-UniRule"/>
</dbReference>
<evidence type="ECO:0000256" key="6">
    <source>
        <dbReference type="ARBA" id="ARBA00047615"/>
    </source>
</evidence>
<keyword evidence="2 8" id="KW-0808">Transferase</keyword>
<dbReference type="STRING" id="1513896.SAMN05660841_03694"/>
<keyword evidence="4 8" id="KW-0418">Kinase</keyword>
<dbReference type="GO" id="GO:0015949">
    <property type="term" value="P:nucleobase-containing small molecule interconversion"/>
    <property type="evidence" value="ECO:0007669"/>
    <property type="project" value="TreeGrafter"/>
</dbReference>
<evidence type="ECO:0000313" key="11">
    <source>
        <dbReference type="Proteomes" id="UP000190150"/>
    </source>
</evidence>
<evidence type="ECO:0000313" key="10">
    <source>
        <dbReference type="EMBL" id="SKC02244.1"/>
    </source>
</evidence>
<dbReference type="Gene3D" id="3.40.50.300">
    <property type="entry name" value="P-loop containing nucleotide triphosphate hydrolases"/>
    <property type="match status" value="1"/>
</dbReference>
<protein>
    <recommendedName>
        <fullName evidence="8">Cytidylate kinase</fullName>
        <shortName evidence="8">CK</shortName>
        <ecNumber evidence="8">2.7.4.25</ecNumber>
    </recommendedName>
    <alternativeName>
        <fullName evidence="8">Cytidine monophosphate kinase</fullName>
        <shortName evidence="8">CMP kinase</shortName>
    </alternativeName>
</protein>
<gene>
    <name evidence="8" type="primary">cmk</name>
    <name evidence="10" type="ORF">SAMN05660841_03694</name>
</gene>
<sequence>MEEIRNLIMARKNFIIAIDGFSSCGKSTIAKALAKKLNFVFVDSGAMYRAVTLYFLRHKIDYTDHDAVVSALEDIHIDFVPNTDQVQIFLNNEDVSEDIRKMEISDKVSEVSAIREVRQAMVAQQQKLGMKRNIVMDGRDIGTTVFPDADLKIFMTADPNVRAERRYAELTAKGEQVTMEEVKANLSHRDHIDSTRAESPLRQAKDAVILDNSELNQSEQLDFVVDLYTRLRTK</sequence>
<feature type="binding site" evidence="8">
    <location>
        <begin position="20"/>
        <end position="28"/>
    </location>
    <ligand>
        <name>ATP</name>
        <dbReference type="ChEBI" id="CHEBI:30616"/>
    </ligand>
</feature>
<dbReference type="PANTHER" id="PTHR21299">
    <property type="entry name" value="CYTIDYLATE KINASE/PANTOATE-BETA-ALANINE LIGASE"/>
    <property type="match status" value="1"/>
</dbReference>
<comment type="subcellular location">
    <subcellularLocation>
        <location evidence="8">Cytoplasm</location>
    </subcellularLocation>
</comment>